<dbReference type="EnsemblMetazoa" id="XM_021058398.2">
    <property type="protein sequence ID" value="XP_020914057.1"/>
    <property type="gene ID" value="LOC110251670"/>
</dbReference>
<organism evidence="3 4">
    <name type="scientific">Exaiptasia diaphana</name>
    <name type="common">Tropical sea anemone</name>
    <name type="synonym">Aiptasia pulchella</name>
    <dbReference type="NCBI Taxonomy" id="2652724"/>
    <lineage>
        <taxon>Eukaryota</taxon>
        <taxon>Metazoa</taxon>
        <taxon>Cnidaria</taxon>
        <taxon>Anthozoa</taxon>
        <taxon>Hexacorallia</taxon>
        <taxon>Actiniaria</taxon>
        <taxon>Aiptasiidae</taxon>
        <taxon>Exaiptasia</taxon>
    </lineage>
</organism>
<keyword evidence="2" id="KW-0809">Transit peptide</keyword>
<dbReference type="InterPro" id="IPR038538">
    <property type="entry name" value="MTERF_sf"/>
</dbReference>
<dbReference type="OrthoDB" id="637682at2759"/>
<dbReference type="OMA" id="ANIMQAC"/>
<name>A0A913Y374_EXADI</name>
<dbReference type="GO" id="GO:0003676">
    <property type="term" value="F:nucleic acid binding"/>
    <property type="evidence" value="ECO:0007669"/>
    <property type="project" value="InterPro"/>
</dbReference>
<dbReference type="Proteomes" id="UP000887567">
    <property type="component" value="Unplaced"/>
</dbReference>
<dbReference type="Pfam" id="PF02536">
    <property type="entry name" value="mTERF"/>
    <property type="match status" value="1"/>
</dbReference>
<dbReference type="SMART" id="SM00733">
    <property type="entry name" value="Mterf"/>
    <property type="match status" value="6"/>
</dbReference>
<evidence type="ECO:0000256" key="1">
    <source>
        <dbReference type="ARBA" id="ARBA00007692"/>
    </source>
</evidence>
<reference evidence="3" key="1">
    <citation type="submission" date="2022-11" db="UniProtKB">
        <authorList>
            <consortium name="EnsemblMetazoa"/>
        </authorList>
    </citation>
    <scope>IDENTIFICATION</scope>
</reference>
<evidence type="ECO:0000313" key="4">
    <source>
        <dbReference type="Proteomes" id="UP000887567"/>
    </source>
</evidence>
<dbReference type="RefSeq" id="XP_020914057.1">
    <property type="nucleotide sequence ID" value="XM_021058398.2"/>
</dbReference>
<comment type="similarity">
    <text evidence="1">Belongs to the mTERF family.</text>
</comment>
<keyword evidence="4" id="KW-1185">Reference proteome</keyword>
<dbReference type="InterPro" id="IPR003690">
    <property type="entry name" value="MTERF"/>
</dbReference>
<evidence type="ECO:0000313" key="3">
    <source>
        <dbReference type="EnsemblMetazoa" id="XP_020914057.1"/>
    </source>
</evidence>
<dbReference type="Gene3D" id="1.25.70.10">
    <property type="entry name" value="Transcription termination factor 3, mitochondrial"/>
    <property type="match status" value="2"/>
</dbReference>
<dbReference type="AlphaFoldDB" id="A0A913Y374"/>
<dbReference type="GeneID" id="110251670"/>
<sequence>MQCKENRPLLEYVQKVEKSYAGEQMPKNIKPERRGGQLNHFLHNTRPQILGFDVTQVQQRVEILESFGMASKDALSVAFEVPSHLEFKRETLKPLGELLNNLGCNLPRLFVKAPYIFGIDFSTIDSNVRRIESVGISREVIGKAIDTNPLVVVYPVSDKACEIIKGLLSSCEFDDEFTDSNNSDFRKINQSEFALRLLLQPFDGAREQVVLGDNFKQAANFLKEIQVSPCLMVLSCPAFFSTDVEKLYEAVEFFTSRPLLFEIGIIQKMMFTKTEVFLNFDRKVFEERVKLLKEILNTPRQLYVLLQKYFFFQGNEVELEDNIKILKKYKFPNEQIADILTAKHFFTSGVPDLEKKLKFLLSVEGINVDLIAENSHCLLKTLKSLENRVSFAKKSKKELLESINMDSLFLSDDVVFATVICESSVEKYEELTGEIISQKKSKSRQKRMKGTN</sequence>
<accession>A0A913Y374</accession>
<dbReference type="KEGG" id="epa:110251670"/>
<proteinExistence type="inferred from homology"/>
<protein>
    <submittedName>
        <fullName evidence="3">Uncharacterized protein</fullName>
    </submittedName>
</protein>
<evidence type="ECO:0000256" key="2">
    <source>
        <dbReference type="ARBA" id="ARBA00022946"/>
    </source>
</evidence>